<name>A0A0E9V7P7_ANGAN</name>
<dbReference type="EMBL" id="GBXM01035097">
    <property type="protein sequence ID" value="JAH73480.1"/>
    <property type="molecule type" value="Transcribed_RNA"/>
</dbReference>
<organism evidence="1">
    <name type="scientific">Anguilla anguilla</name>
    <name type="common">European freshwater eel</name>
    <name type="synonym">Muraena anguilla</name>
    <dbReference type="NCBI Taxonomy" id="7936"/>
    <lineage>
        <taxon>Eukaryota</taxon>
        <taxon>Metazoa</taxon>
        <taxon>Chordata</taxon>
        <taxon>Craniata</taxon>
        <taxon>Vertebrata</taxon>
        <taxon>Euteleostomi</taxon>
        <taxon>Actinopterygii</taxon>
        <taxon>Neopterygii</taxon>
        <taxon>Teleostei</taxon>
        <taxon>Anguilliformes</taxon>
        <taxon>Anguillidae</taxon>
        <taxon>Anguilla</taxon>
    </lineage>
</organism>
<proteinExistence type="predicted"/>
<evidence type="ECO:0000313" key="1">
    <source>
        <dbReference type="EMBL" id="JAH73480.1"/>
    </source>
</evidence>
<reference evidence="1" key="1">
    <citation type="submission" date="2014-11" db="EMBL/GenBank/DDBJ databases">
        <authorList>
            <person name="Amaro Gonzalez C."/>
        </authorList>
    </citation>
    <scope>NUCLEOTIDE SEQUENCE</scope>
</reference>
<dbReference type="AlphaFoldDB" id="A0A0E9V7P7"/>
<reference evidence="1" key="2">
    <citation type="journal article" date="2015" name="Fish Shellfish Immunol.">
        <title>Early steps in the European eel (Anguilla anguilla)-Vibrio vulnificus interaction in the gills: Role of the RtxA13 toxin.</title>
        <authorList>
            <person name="Callol A."/>
            <person name="Pajuelo D."/>
            <person name="Ebbesson L."/>
            <person name="Teles M."/>
            <person name="MacKenzie S."/>
            <person name="Amaro C."/>
        </authorList>
    </citation>
    <scope>NUCLEOTIDE SEQUENCE</scope>
</reference>
<protein>
    <submittedName>
        <fullName evidence="1">Uncharacterized protein</fullName>
    </submittedName>
</protein>
<accession>A0A0E9V7P7</accession>
<sequence>MKLHKVLLSHMGTSETPLCFFWDNDKAQLNTHK</sequence>